<dbReference type="EMBL" id="CAKOFQ010007520">
    <property type="protein sequence ID" value="CAH2002915.1"/>
    <property type="molecule type" value="Genomic_DNA"/>
</dbReference>
<dbReference type="Gene3D" id="3.30.420.10">
    <property type="entry name" value="Ribonuclease H-like superfamily/Ribonuclease H"/>
    <property type="match status" value="1"/>
</dbReference>
<evidence type="ECO:0000313" key="2">
    <source>
        <dbReference type="EMBL" id="CAH2002915.1"/>
    </source>
</evidence>
<protein>
    <submittedName>
        <fullName evidence="2">Uncharacterized protein</fullName>
    </submittedName>
</protein>
<keyword evidence="3" id="KW-1185">Reference proteome</keyword>
<evidence type="ECO:0000256" key="1">
    <source>
        <dbReference type="SAM" id="MobiDB-lite"/>
    </source>
</evidence>
<dbReference type="Proteomes" id="UP001152888">
    <property type="component" value="Unassembled WGS sequence"/>
</dbReference>
<accession>A0A9P0PXR1</accession>
<sequence>MEPNGSRWRRFVMKNNKRSIWSHNIGLSKQQVSDSDTPADFRQTAKTQSIKEKQPKQDQQVEDVARTGPRLHSTSTAKRLVVFGMATSTASDGLRAIPMKIWMYQDNDPKHSSRLCRNYLDQQQKLGELKILTWPFQSPDLSPIEYLCDELDRQVKQQESTSAADLWANLQEAYPNLNHELDDIDTVDNTNTAKDTINETGQTDYQKHPFVIDKTNTNEDEIEKDAETRHSNNQHPVVTIPISDQPLPKIRSQQAPVCSITKGTYMHEK</sequence>
<comment type="caution">
    <text evidence="2">The sequence shown here is derived from an EMBL/GenBank/DDBJ whole genome shotgun (WGS) entry which is preliminary data.</text>
</comment>
<dbReference type="GO" id="GO:0003676">
    <property type="term" value="F:nucleic acid binding"/>
    <property type="evidence" value="ECO:0007669"/>
    <property type="project" value="InterPro"/>
</dbReference>
<dbReference type="InterPro" id="IPR036397">
    <property type="entry name" value="RNaseH_sf"/>
</dbReference>
<name>A0A9P0PXR1_ACAOB</name>
<dbReference type="OrthoDB" id="4843387at2759"/>
<organism evidence="2 3">
    <name type="scientific">Acanthoscelides obtectus</name>
    <name type="common">Bean weevil</name>
    <name type="synonym">Bruchus obtectus</name>
    <dbReference type="NCBI Taxonomy" id="200917"/>
    <lineage>
        <taxon>Eukaryota</taxon>
        <taxon>Metazoa</taxon>
        <taxon>Ecdysozoa</taxon>
        <taxon>Arthropoda</taxon>
        <taxon>Hexapoda</taxon>
        <taxon>Insecta</taxon>
        <taxon>Pterygota</taxon>
        <taxon>Neoptera</taxon>
        <taxon>Endopterygota</taxon>
        <taxon>Coleoptera</taxon>
        <taxon>Polyphaga</taxon>
        <taxon>Cucujiformia</taxon>
        <taxon>Chrysomeloidea</taxon>
        <taxon>Chrysomelidae</taxon>
        <taxon>Bruchinae</taxon>
        <taxon>Bruchini</taxon>
        <taxon>Acanthoscelides</taxon>
    </lineage>
</organism>
<feature type="region of interest" description="Disordered" evidence="1">
    <location>
        <begin position="29"/>
        <end position="70"/>
    </location>
</feature>
<dbReference type="AlphaFoldDB" id="A0A9P0PXR1"/>
<gene>
    <name evidence="2" type="ORF">ACAOBT_LOCUS27065</name>
</gene>
<proteinExistence type="predicted"/>
<evidence type="ECO:0000313" key="3">
    <source>
        <dbReference type="Proteomes" id="UP001152888"/>
    </source>
</evidence>
<reference evidence="2" key="1">
    <citation type="submission" date="2022-03" db="EMBL/GenBank/DDBJ databases">
        <authorList>
            <person name="Sayadi A."/>
        </authorList>
    </citation>
    <scope>NUCLEOTIDE SEQUENCE</scope>
</reference>